<proteinExistence type="predicted"/>
<organism evidence="2 3">
    <name type="scientific">Streptomyces formicae</name>
    <dbReference type="NCBI Taxonomy" id="1616117"/>
    <lineage>
        <taxon>Bacteria</taxon>
        <taxon>Bacillati</taxon>
        <taxon>Actinomycetota</taxon>
        <taxon>Actinomycetes</taxon>
        <taxon>Kitasatosporales</taxon>
        <taxon>Streptomycetaceae</taxon>
        <taxon>Streptomyces</taxon>
    </lineage>
</organism>
<keyword evidence="1" id="KW-0472">Membrane</keyword>
<dbReference type="Proteomes" id="UP000221011">
    <property type="component" value="Chromosome"/>
</dbReference>
<reference evidence="2 3" key="1">
    <citation type="submission" date="2017-08" db="EMBL/GenBank/DDBJ databases">
        <title>Complete Genome Sequence of Streptomyces formicae KY5, the formicamycin producer.</title>
        <authorList>
            <person name="Holmes N.A."/>
            <person name="Devine R."/>
            <person name="Qin Z."/>
            <person name="Seipke R.F."/>
            <person name="Wilkinson B."/>
            <person name="Hutchings M.I."/>
        </authorList>
    </citation>
    <scope>NUCLEOTIDE SEQUENCE [LARGE SCALE GENOMIC DNA]</scope>
    <source>
        <strain evidence="2 3">KY5</strain>
    </source>
</reference>
<sequence length="58" mass="6011">MTVPQCVNAPDDGRAHGAREWHVVVIAVIVTVIVLAHAGLSPDWIAASAALVGAATRR</sequence>
<dbReference type="AlphaFoldDB" id="A0A291Q2Y6"/>
<keyword evidence="1" id="KW-1133">Transmembrane helix</keyword>
<keyword evidence="3" id="KW-1185">Reference proteome</keyword>
<feature type="transmembrane region" description="Helical" evidence="1">
    <location>
        <begin position="21"/>
        <end position="40"/>
    </location>
</feature>
<protein>
    <submittedName>
        <fullName evidence="2">Uncharacterized protein</fullName>
    </submittedName>
</protein>
<keyword evidence="1" id="KW-0812">Transmembrane</keyword>
<evidence type="ECO:0000313" key="2">
    <source>
        <dbReference type="EMBL" id="ATL26079.1"/>
    </source>
</evidence>
<evidence type="ECO:0000256" key="1">
    <source>
        <dbReference type="SAM" id="Phobius"/>
    </source>
</evidence>
<accession>A0A291Q2Y6</accession>
<name>A0A291Q2Y6_9ACTN</name>
<dbReference type="EMBL" id="CP022685">
    <property type="protein sequence ID" value="ATL26079.1"/>
    <property type="molecule type" value="Genomic_DNA"/>
</dbReference>
<dbReference type="KEGG" id="sfk:KY5_1061c"/>
<gene>
    <name evidence="2" type="ORF">KY5_1061c</name>
</gene>
<dbReference type="RefSeq" id="WP_159072494.1">
    <property type="nucleotide sequence ID" value="NZ_CP022685.1"/>
</dbReference>
<evidence type="ECO:0000313" key="3">
    <source>
        <dbReference type="Proteomes" id="UP000221011"/>
    </source>
</evidence>